<evidence type="ECO:0000313" key="20">
    <source>
        <dbReference type="Proteomes" id="UP000700596"/>
    </source>
</evidence>
<evidence type="ECO:0000256" key="12">
    <source>
        <dbReference type="ARBA" id="ARBA00023055"/>
    </source>
</evidence>
<keyword evidence="6 16" id="KW-0963">Cytoplasm</keyword>
<keyword evidence="9 16" id="KW-0256">Endoplasmic reticulum</keyword>
<evidence type="ECO:0000256" key="10">
    <source>
        <dbReference type="ARBA" id="ARBA00022848"/>
    </source>
</evidence>
<feature type="domain" description="CRAL-TRIO" evidence="18">
    <location>
        <begin position="245"/>
        <end position="378"/>
    </location>
</feature>
<protein>
    <recommendedName>
        <fullName evidence="4 16">Phosphatidylinositol transfer protein SFH5</fullName>
        <shortName evidence="16">PITP SFH5</shortName>
    </recommendedName>
</protein>
<comment type="cofactor">
    <cofactor evidence="1">
        <name>heme b</name>
        <dbReference type="ChEBI" id="CHEBI:60344"/>
    </cofactor>
</comment>
<dbReference type="SUPFAM" id="SSF46938">
    <property type="entry name" value="CRAL/TRIO N-terminal domain"/>
    <property type="match status" value="1"/>
</dbReference>
<keyword evidence="20" id="KW-1185">Reference proteome</keyword>
<comment type="caution">
    <text evidence="19">The sequence shown here is derived from an EMBL/GenBank/DDBJ whole genome shotgun (WGS) entry which is preliminary data.</text>
</comment>
<comment type="subcellular location">
    <subcellularLocation>
        <location evidence="16">Cytoplasm</location>
    </subcellularLocation>
    <subcellularLocation>
        <location evidence="2 16">Endoplasmic reticulum membrane</location>
        <topology evidence="2 16">Peripheral membrane protein</topology>
    </subcellularLocation>
    <subcellularLocation>
        <location evidence="16">Microsome membrane</location>
        <topology evidence="16">Peripheral membrane protein</topology>
    </subcellularLocation>
</comment>
<keyword evidence="12 16" id="KW-0445">Lipid transport</keyword>
<dbReference type="InterPro" id="IPR042938">
    <property type="entry name" value="Sfh5"/>
</dbReference>
<evidence type="ECO:0000256" key="6">
    <source>
        <dbReference type="ARBA" id="ARBA00022490"/>
    </source>
</evidence>
<proteinExistence type="inferred from homology"/>
<feature type="region of interest" description="Disordered" evidence="17">
    <location>
        <begin position="1"/>
        <end position="114"/>
    </location>
</feature>
<dbReference type="InterPro" id="IPR011074">
    <property type="entry name" value="CRAL/TRIO_N_dom"/>
</dbReference>
<gene>
    <name evidence="19" type="ORF">B0J11DRAFT_555809</name>
</gene>
<dbReference type="Proteomes" id="UP000700596">
    <property type="component" value="Unassembled WGS sequence"/>
</dbReference>
<evidence type="ECO:0000256" key="16">
    <source>
        <dbReference type="RuleBase" id="RU367059"/>
    </source>
</evidence>
<dbReference type="InterPro" id="IPR036865">
    <property type="entry name" value="CRAL-TRIO_dom_sf"/>
</dbReference>
<dbReference type="Pfam" id="PF03765">
    <property type="entry name" value="CRAL_TRIO_N"/>
    <property type="match status" value="1"/>
</dbReference>
<evidence type="ECO:0000256" key="2">
    <source>
        <dbReference type="ARBA" id="ARBA00004406"/>
    </source>
</evidence>
<feature type="compositionally biased region" description="Polar residues" evidence="17">
    <location>
        <begin position="1"/>
        <end position="14"/>
    </location>
</feature>
<dbReference type="SMART" id="SM00516">
    <property type="entry name" value="SEC14"/>
    <property type="match status" value="1"/>
</dbReference>
<evidence type="ECO:0000259" key="18">
    <source>
        <dbReference type="PROSITE" id="PS50191"/>
    </source>
</evidence>
<evidence type="ECO:0000256" key="7">
    <source>
        <dbReference type="ARBA" id="ARBA00022617"/>
    </source>
</evidence>
<keyword evidence="8" id="KW-0479">Metal-binding</keyword>
<evidence type="ECO:0000256" key="13">
    <source>
        <dbReference type="ARBA" id="ARBA00023136"/>
    </source>
</evidence>
<dbReference type="OrthoDB" id="75724at2759"/>
<sequence length="387" mass="42514">MTSRPGETDTTPPSATHGLGAAAAAQFEKQEATQTTQAAPVPATTAETTEKKDEPVEKKLEDLSLGEKKEESALQEKMKLEDPTAAGPVAAAPAAKTPEDKTALSEKPTGNLVWPETDAEHPLTKFFESVPTLVEEANHNEVWGIRLSPNNAFQTKLILQKFLRANANDLVKAKDQLLETLEWRKEFNPIAAAGASYERERFEGLGYILEIEGVPESVNKKDIVTFNIYGAVKDNQKTFGDLDGFLKWRVGLMERSVQKLNLANATEPIPDFDKGADPYQGFQVHDYLQVSFLRQDPVVKAATKKIIETLGRHYPETLSRKFFVNVPVLMGWVFAAVKLFVAKETVTKFNVLSYGNQLAIELGQGLPKEYGGGAGELKDVGEGVNLL</sequence>
<organism evidence="19 20">
    <name type="scientific">Dendryphion nanum</name>
    <dbReference type="NCBI Taxonomy" id="256645"/>
    <lineage>
        <taxon>Eukaryota</taxon>
        <taxon>Fungi</taxon>
        <taxon>Dikarya</taxon>
        <taxon>Ascomycota</taxon>
        <taxon>Pezizomycotina</taxon>
        <taxon>Dothideomycetes</taxon>
        <taxon>Pleosporomycetidae</taxon>
        <taxon>Pleosporales</taxon>
        <taxon>Torulaceae</taxon>
        <taxon>Dendryphion</taxon>
    </lineage>
</organism>
<evidence type="ECO:0000256" key="3">
    <source>
        <dbReference type="ARBA" id="ARBA00006667"/>
    </source>
</evidence>
<accession>A0A9P9EKQ9</accession>
<evidence type="ECO:0000256" key="14">
    <source>
        <dbReference type="ARBA" id="ARBA00024146"/>
    </source>
</evidence>
<dbReference type="Gene3D" id="3.40.525.10">
    <property type="entry name" value="CRAL-TRIO lipid binding domain"/>
    <property type="match status" value="1"/>
</dbReference>
<keyword evidence="13 16" id="KW-0472">Membrane</keyword>
<evidence type="ECO:0000256" key="1">
    <source>
        <dbReference type="ARBA" id="ARBA00001970"/>
    </source>
</evidence>
<dbReference type="GO" id="GO:0046872">
    <property type="term" value="F:metal ion binding"/>
    <property type="evidence" value="ECO:0007669"/>
    <property type="project" value="UniProtKB-KW"/>
</dbReference>
<evidence type="ECO:0000256" key="15">
    <source>
        <dbReference type="ARBA" id="ARBA00024180"/>
    </source>
</evidence>
<dbReference type="InterPro" id="IPR001251">
    <property type="entry name" value="CRAL-TRIO_dom"/>
</dbReference>
<evidence type="ECO:0000256" key="8">
    <source>
        <dbReference type="ARBA" id="ARBA00022723"/>
    </source>
</evidence>
<dbReference type="GO" id="GO:0005789">
    <property type="term" value="C:endoplasmic reticulum membrane"/>
    <property type="evidence" value="ECO:0007669"/>
    <property type="project" value="UniProtKB-SubCell"/>
</dbReference>
<dbReference type="SUPFAM" id="SSF52087">
    <property type="entry name" value="CRAL/TRIO domain"/>
    <property type="match status" value="1"/>
</dbReference>
<feature type="compositionally biased region" description="Low complexity" evidence="17">
    <location>
        <begin position="21"/>
        <end position="47"/>
    </location>
</feature>
<comment type="similarity">
    <text evidence="3 16">Belongs to the SFH5 family.</text>
</comment>
<keyword evidence="5 16" id="KW-0813">Transport</keyword>
<dbReference type="GO" id="GO:0043001">
    <property type="term" value="P:Golgi to plasma membrane protein transport"/>
    <property type="evidence" value="ECO:0007669"/>
    <property type="project" value="TreeGrafter"/>
</dbReference>
<dbReference type="GO" id="GO:0005829">
    <property type="term" value="C:cytosol"/>
    <property type="evidence" value="ECO:0007669"/>
    <property type="project" value="TreeGrafter"/>
</dbReference>
<dbReference type="PANTHER" id="PTHR47669:SF1">
    <property type="entry name" value="PHOSPHATIDYLINOSITOL TRANSFER PROTEIN SFH5"/>
    <property type="match status" value="1"/>
</dbReference>
<dbReference type="GO" id="GO:0008526">
    <property type="term" value="F:phosphatidylinositol transfer activity"/>
    <property type="evidence" value="ECO:0007669"/>
    <property type="project" value="UniProtKB-UniRule"/>
</dbReference>
<feature type="compositionally biased region" description="Low complexity" evidence="17">
    <location>
        <begin position="83"/>
        <end position="96"/>
    </location>
</feature>
<keyword evidence="11" id="KW-0408">Iron</keyword>
<dbReference type="Pfam" id="PF00650">
    <property type="entry name" value="CRAL_TRIO"/>
    <property type="match status" value="1"/>
</dbReference>
<name>A0A9P9EKQ9_9PLEO</name>
<keyword evidence="7" id="KW-0349">Heme</keyword>
<dbReference type="InterPro" id="IPR036273">
    <property type="entry name" value="CRAL/TRIO_N_dom_sf"/>
</dbReference>
<evidence type="ECO:0000256" key="9">
    <source>
        <dbReference type="ARBA" id="ARBA00022824"/>
    </source>
</evidence>
<evidence type="ECO:0000313" key="19">
    <source>
        <dbReference type="EMBL" id="KAH7139438.1"/>
    </source>
</evidence>
<dbReference type="GO" id="GO:0032541">
    <property type="term" value="C:cortical endoplasmic reticulum"/>
    <property type="evidence" value="ECO:0007669"/>
    <property type="project" value="TreeGrafter"/>
</dbReference>
<evidence type="ECO:0000256" key="5">
    <source>
        <dbReference type="ARBA" id="ARBA00022448"/>
    </source>
</evidence>
<keyword evidence="10 16" id="KW-0492">Microsome</keyword>
<evidence type="ECO:0000256" key="11">
    <source>
        <dbReference type="ARBA" id="ARBA00023004"/>
    </source>
</evidence>
<reference evidence="19" key="1">
    <citation type="journal article" date="2021" name="Nat. Commun.">
        <title>Genetic determinants of endophytism in the Arabidopsis root mycobiome.</title>
        <authorList>
            <person name="Mesny F."/>
            <person name="Miyauchi S."/>
            <person name="Thiergart T."/>
            <person name="Pickel B."/>
            <person name="Atanasova L."/>
            <person name="Karlsson M."/>
            <person name="Huettel B."/>
            <person name="Barry K.W."/>
            <person name="Haridas S."/>
            <person name="Chen C."/>
            <person name="Bauer D."/>
            <person name="Andreopoulos W."/>
            <person name="Pangilinan J."/>
            <person name="LaButti K."/>
            <person name="Riley R."/>
            <person name="Lipzen A."/>
            <person name="Clum A."/>
            <person name="Drula E."/>
            <person name="Henrissat B."/>
            <person name="Kohler A."/>
            <person name="Grigoriev I.V."/>
            <person name="Martin F.M."/>
            <person name="Hacquard S."/>
        </authorList>
    </citation>
    <scope>NUCLEOTIDE SEQUENCE</scope>
    <source>
        <strain evidence="19">MPI-CAGE-CH-0243</strain>
    </source>
</reference>
<comment type="catalytic activity">
    <reaction evidence="14">
        <text>a 1,2-diacyl-sn-glycero-3-phospho-(1D-myo-inositol)(in) = a 1,2-diacyl-sn-glycero-3-phospho-(1D-myo-inositol)(out)</text>
        <dbReference type="Rhea" id="RHEA:38691"/>
        <dbReference type="ChEBI" id="CHEBI:57880"/>
    </reaction>
    <physiologicalReaction direction="left-to-right" evidence="14">
        <dbReference type="Rhea" id="RHEA:38692"/>
    </physiologicalReaction>
</comment>
<dbReference type="PROSITE" id="PS50191">
    <property type="entry name" value="CRAL_TRIO"/>
    <property type="match status" value="1"/>
</dbReference>
<comment type="function">
    <text evidence="15">Non-classical phosphatidylinositol (PtdIns) transfer protein (PITP), which exhibits PtdIns-binding/transfer activity in the absence of detectable PtdCho-binding/transfer activity. Regulates PtdIns(4,5)P2 homeostasis at the plasma membrane. Heme-binding protein that may play a role in organic oxidant-induced stress responses.</text>
</comment>
<feature type="compositionally biased region" description="Basic and acidic residues" evidence="17">
    <location>
        <begin position="48"/>
        <end position="82"/>
    </location>
</feature>
<dbReference type="EMBL" id="JAGMWT010000001">
    <property type="protein sequence ID" value="KAH7139438.1"/>
    <property type="molecule type" value="Genomic_DNA"/>
</dbReference>
<dbReference type="AlphaFoldDB" id="A0A9P9EKQ9"/>
<evidence type="ECO:0000256" key="17">
    <source>
        <dbReference type="SAM" id="MobiDB-lite"/>
    </source>
</evidence>
<dbReference type="CDD" id="cd00170">
    <property type="entry name" value="SEC14"/>
    <property type="match status" value="1"/>
</dbReference>
<evidence type="ECO:0000256" key="4">
    <source>
        <dbReference type="ARBA" id="ARBA00018320"/>
    </source>
</evidence>
<dbReference type="GO" id="GO:0017157">
    <property type="term" value="P:regulation of exocytosis"/>
    <property type="evidence" value="ECO:0007669"/>
    <property type="project" value="TreeGrafter"/>
</dbReference>
<dbReference type="PANTHER" id="PTHR47669">
    <property type="entry name" value="PHOSPHATIDYLINOSITOL TRANSFER PROTEIN SFH5"/>
    <property type="match status" value="1"/>
</dbReference>
<dbReference type="GO" id="GO:0005886">
    <property type="term" value="C:plasma membrane"/>
    <property type="evidence" value="ECO:0007669"/>
    <property type="project" value="TreeGrafter"/>
</dbReference>